<evidence type="ECO:0000313" key="3">
    <source>
        <dbReference type="EMBL" id="KAF7673966.1"/>
    </source>
</evidence>
<dbReference type="Pfam" id="PF15891">
    <property type="entry name" value="Nuc_deoxyri_tr2"/>
    <property type="match status" value="1"/>
</dbReference>
<keyword evidence="4" id="KW-1185">Reference proteome</keyword>
<dbReference type="Proteomes" id="UP000596902">
    <property type="component" value="Unassembled WGS sequence"/>
</dbReference>
<feature type="compositionally biased region" description="Polar residues" evidence="1">
    <location>
        <begin position="1074"/>
        <end position="1101"/>
    </location>
</feature>
<feature type="region of interest" description="Disordered" evidence="1">
    <location>
        <begin position="1424"/>
        <end position="1443"/>
    </location>
</feature>
<dbReference type="Gene3D" id="3.40.50.450">
    <property type="match status" value="1"/>
</dbReference>
<organism evidence="3 4">
    <name type="scientific">Alternaria burnsii</name>
    <dbReference type="NCBI Taxonomy" id="1187904"/>
    <lineage>
        <taxon>Eukaryota</taxon>
        <taxon>Fungi</taxon>
        <taxon>Dikarya</taxon>
        <taxon>Ascomycota</taxon>
        <taxon>Pezizomycotina</taxon>
        <taxon>Dothideomycetes</taxon>
        <taxon>Pleosporomycetidae</taxon>
        <taxon>Pleosporales</taxon>
        <taxon>Pleosporineae</taxon>
        <taxon>Pleosporaceae</taxon>
        <taxon>Alternaria</taxon>
        <taxon>Alternaria sect. Alternaria</taxon>
    </lineage>
</organism>
<dbReference type="InterPro" id="IPR039470">
    <property type="entry name" value="Nuc_deoxyri_tr2"/>
</dbReference>
<dbReference type="EMBL" id="JAAABM010000011">
    <property type="protein sequence ID" value="KAF7673966.1"/>
    <property type="molecule type" value="Genomic_DNA"/>
</dbReference>
<reference evidence="3" key="1">
    <citation type="submission" date="2020-01" db="EMBL/GenBank/DDBJ databases">
        <authorList>
            <person name="Feng Z.H.Z."/>
        </authorList>
    </citation>
    <scope>NUCLEOTIDE SEQUENCE</scope>
    <source>
        <strain evidence="3">CBS107.38</strain>
    </source>
</reference>
<dbReference type="Pfam" id="PF26652">
    <property type="entry name" value="Zn_ribbon_double"/>
    <property type="match status" value="1"/>
</dbReference>
<sequence>MACNSWEKLCKAQRDYPKPKFADSFVQKSLKKTPKNPFLLAWKARLGLTLNHGHNDVVNLVQQAWEQPGVDDVRLLSYLYQILAEVTRRDQGNNLNISGVGDGNLKVWQRAAKSLGRKEDRQELWSALGKVSLAEECWEDFRLAVFHYSKETKDSTGSVSAKKHAHFTQILAIQLAAEQQRGLPSGEVKSKLQSDLARRLMKQAYEAAPDDPIAFKDIRDLRFMGEIFARQGKCNELLEYWDQPPAALQDLMTRHQGDLWDMRIRLPKNSGEWSLLESQCLAYIERVISHQESLRETCAWRQDVWTSLLQAARATRVKDDSIRLISDVIRRTFKPDEFQPQDRSLRLAYMKLRQTVVPGTMMLADCEAYWKAHANLITCYADIRPFVEALSREDRHAFSNFVDAEWKEIFRLSEEKKYPYQDAVTYHGNRLKLSYLLWISLTTKPSLKWQDYMEVPLSIALTAPWLRSPKSSEGIVGIYILLQMHRNAMHNKEDAHPFGTTPNSRLLLQATMLARHLVACDKEKQDRPLALLAARMHLNLGLGKCAFQLYSHTKCKEMLVHTLSPYVLSRISLTHPFGAKGYQGFSAEEELDKAVGTMERMERKIDDTLYADLQSLPWDQAMELLGMKRKFKSSLTKHICNVERRRISRLKGEPIDNLPVVDPGSYRHISDNVDRSVFPNYEHSCSPGPLPYIMPNTIPNINWLCESLDTWDASSRLLYRETQTRELQGAWIRSAATPQSHIKETKHNMTPAESTAHGIWDYINSIVEMMLLEDSPRLASPEPLSSIIKVLPEEIHAMRIAMEKLCMPGATNLKLEDEPTMFHENMLISCYTKFEVLRALIKLVEHIREKVVNSKTHNMKAKLTKDWVNDIESKTKICFEAIRDVAQSYIKLIETKGQAAIKAQIRWGKTGGILKEVLSDDDVDFYAAEYVDSALQAWKGEHSEVSRPERVDSLAKSKDQQHMVMSLPNISISNPDGDKISQLAESGESAQRARHEGLRYSIDMTGGSYKYAGLGLTRKLPGSVARARAQAERRLQESKIQQTDTTPPTSFTPKYTGDSLATMEKTVRDRHNGPATSALNNQSFTSAYSSSDKGTVPNTMAFSDDENEVPKSDSKWRCCKCHRGHEIHSFAQGQHPVSVLSCECTHRSCSKCKLEGLVKQFVPMSEPELIPLSEDDSKAIRFGVFCEGCGLSWRAEKAQEKVKKTTVYKSALLRVAAIPRRLAIRGGAHPLERLRPSRSMNNLNDHAEREPSDVSIASSRSVTSLLSFGSLSREMKKEYGEQAESVSVKFTGIKCTCGMTTEASSLCFQIVDPPKDFREVQCAKQVVAPNVAGFGSTPEDRARGHGTPTLTLKGGRHPNPLRSNPVDFHSLHQPFSYTTLARAATLPTKSEVSIAKDRLQQLTGHLMRSHTTWSKIVEKFVGKDEKTGSEPTKANMPEEATKEPAADMIKSPGMTTIDKVVEDKKNQLPPWPSPVPTPHKDFVHSNPPEPPEYRKFTVFTAGSIEMGDAVNWQPLMATMLNHLPITVCNPRKGSWDQSIKQQAKDELFKQQVVWELGALEQADVICFFFDTETKSPVSLLELGVWAASDKVVVCCGDAYWKSGNVHLTCERYGVPCVKNFTELVPLVEEMLKKKGMELDNKGDLIGENVHVPKEKPKKKTQLEAEKAELQKQVDDLLAKLAAQPKM</sequence>
<dbReference type="InterPro" id="IPR019183">
    <property type="entry name" value="NAA25_NatB_aux_su"/>
</dbReference>
<comment type="caution">
    <text evidence="3">The sequence shown here is derived from an EMBL/GenBank/DDBJ whole genome shotgun (WGS) entry which is preliminary data.</text>
</comment>
<accession>A0A8H7B269</accession>
<feature type="region of interest" description="Disordered" evidence="1">
    <location>
        <begin position="1025"/>
        <end position="1112"/>
    </location>
</feature>
<dbReference type="RefSeq" id="XP_038784280.1">
    <property type="nucleotide sequence ID" value="XM_038932779.1"/>
</dbReference>
<name>A0A8H7B269_9PLEO</name>
<feature type="region of interest" description="Disordered" evidence="1">
    <location>
        <begin position="1233"/>
        <end position="1254"/>
    </location>
</feature>
<dbReference type="InterPro" id="IPR058253">
    <property type="entry name" value="Zn_ribbon_double"/>
</dbReference>
<protein>
    <recommendedName>
        <fullName evidence="2">Probable double zinc ribbon domain-containing protein</fullName>
    </recommendedName>
</protein>
<dbReference type="Pfam" id="PF09797">
    <property type="entry name" value="NatB_MDM20"/>
    <property type="match status" value="1"/>
</dbReference>
<proteinExistence type="predicted"/>
<reference evidence="3" key="2">
    <citation type="submission" date="2020-08" db="EMBL/GenBank/DDBJ databases">
        <title>Draft Genome Sequence of Cumin Blight Pathogen Alternaria burnsii.</title>
        <authorList>
            <person name="Feng Z."/>
        </authorList>
    </citation>
    <scope>NUCLEOTIDE SEQUENCE</scope>
    <source>
        <strain evidence="3">CBS107.38</strain>
    </source>
</reference>
<evidence type="ECO:0000256" key="1">
    <source>
        <dbReference type="SAM" id="MobiDB-lite"/>
    </source>
</evidence>
<evidence type="ECO:0000313" key="4">
    <source>
        <dbReference type="Proteomes" id="UP000596902"/>
    </source>
</evidence>
<gene>
    <name evidence="3" type="ORF">GT037_007732</name>
</gene>
<feature type="compositionally biased region" description="Polar residues" evidence="1">
    <location>
        <begin position="1038"/>
        <end position="1053"/>
    </location>
</feature>
<evidence type="ECO:0000259" key="2">
    <source>
        <dbReference type="Pfam" id="PF26652"/>
    </source>
</evidence>
<dbReference type="GeneID" id="62205957"/>
<feature type="domain" description="Probable double zinc ribbon" evidence="2">
    <location>
        <begin position="1116"/>
        <end position="1202"/>
    </location>
</feature>
<feature type="region of interest" description="Disordered" evidence="1">
    <location>
        <begin position="1334"/>
        <end position="1359"/>
    </location>
</feature>